<gene>
    <name evidence="1" type="ORF">CGZ90_12665</name>
</gene>
<name>A0A235F8J5_9BACL</name>
<organism evidence="1 2">
    <name type="scientific">Fictibacillus aquaticus</name>
    <dbReference type="NCBI Taxonomy" id="2021314"/>
    <lineage>
        <taxon>Bacteria</taxon>
        <taxon>Bacillati</taxon>
        <taxon>Bacillota</taxon>
        <taxon>Bacilli</taxon>
        <taxon>Bacillales</taxon>
        <taxon>Fictibacillaceae</taxon>
        <taxon>Fictibacillus</taxon>
    </lineage>
</organism>
<dbReference type="RefSeq" id="WP_094252869.1">
    <property type="nucleotide sequence ID" value="NZ_JBHLXL010000001.1"/>
</dbReference>
<dbReference type="OrthoDB" id="6636929at2"/>
<keyword evidence="2" id="KW-1185">Reference proteome</keyword>
<dbReference type="Proteomes" id="UP000215059">
    <property type="component" value="Unassembled WGS sequence"/>
</dbReference>
<reference evidence="1 2" key="1">
    <citation type="submission" date="2017-07" db="EMBL/GenBank/DDBJ databases">
        <title>Fictibacillus sp. nov. GDSW-R2A3 Genome sequencing and assembly.</title>
        <authorList>
            <person name="Mayilraj S."/>
        </authorList>
    </citation>
    <scope>NUCLEOTIDE SEQUENCE [LARGE SCALE GENOMIC DNA]</scope>
    <source>
        <strain evidence="1 2">GDSW-R2A3</strain>
    </source>
</reference>
<comment type="caution">
    <text evidence="1">The sequence shown here is derived from an EMBL/GenBank/DDBJ whole genome shotgun (WGS) entry which is preliminary data.</text>
</comment>
<evidence type="ECO:0000313" key="2">
    <source>
        <dbReference type="Proteomes" id="UP000215059"/>
    </source>
</evidence>
<dbReference type="AlphaFoldDB" id="A0A235F8J5"/>
<accession>A0A235F8J5</accession>
<protein>
    <submittedName>
        <fullName evidence="1">Uncharacterized protein</fullName>
    </submittedName>
</protein>
<evidence type="ECO:0000313" key="1">
    <source>
        <dbReference type="EMBL" id="OYD57519.1"/>
    </source>
</evidence>
<sequence length="269" mass="30142">MEIQEKIIHTAASTEKVIDADYHHVYGYIAVVRKNRRRVFYKNSEALTLTTKISFSKVRWLTENTILLAETLADNDRPNIHIVSLEAGLLSSFHGGDCIRDVLVTADGIWISYFDQGVYGEGISTNGLVLFSQNGEVLYRYRHDNHNRVIIDDCYAICPGENGDIWLFPYYDFPLVSLHYRKNKTAVIETAEQLHGATAIAVYKQQAYFHGPYDSQNAIISAPLDEQSIHNKEICDIGSARGSLRGLPSDSGAAFINVTSKEVVLLSIL</sequence>
<dbReference type="EMBL" id="NOII01000003">
    <property type="protein sequence ID" value="OYD57519.1"/>
    <property type="molecule type" value="Genomic_DNA"/>
</dbReference>
<proteinExistence type="predicted"/>